<dbReference type="STRING" id="593907.Celgi_0848"/>
<proteinExistence type="predicted"/>
<dbReference type="Proteomes" id="UP000000485">
    <property type="component" value="Chromosome"/>
</dbReference>
<dbReference type="RefSeq" id="WP_013882886.1">
    <property type="nucleotide sequence ID" value="NC_015671.1"/>
</dbReference>
<organism evidence="1 2">
    <name type="scientific">Cellulomonas gilvus (strain ATCC 13127 / NRRL B-14078)</name>
    <name type="common">Cellvibrio gilvus</name>
    <dbReference type="NCBI Taxonomy" id="593907"/>
    <lineage>
        <taxon>Bacteria</taxon>
        <taxon>Bacillati</taxon>
        <taxon>Actinomycetota</taxon>
        <taxon>Actinomycetes</taxon>
        <taxon>Micrococcales</taxon>
        <taxon>Cellulomonadaceae</taxon>
        <taxon>Cellulomonas</taxon>
    </lineage>
</organism>
<accession>F7ZZM1</accession>
<reference evidence="2" key="1">
    <citation type="submission" date="2011-04" db="EMBL/GenBank/DDBJ databases">
        <title>Complete sequence of Cellvibrio gilvus ATCC 13127.</title>
        <authorList>
            <person name="Lucas S."/>
            <person name="Han J."/>
            <person name="Lapidus A."/>
            <person name="Cheng J.-F."/>
            <person name="Goodwin L."/>
            <person name="Pitluck S."/>
            <person name="Peters L."/>
            <person name="Munk A."/>
            <person name="Detter J.C."/>
            <person name="Han C."/>
            <person name="Tapia R."/>
            <person name="Land M."/>
            <person name="Hauser L."/>
            <person name="Kyrpides N."/>
            <person name="Ivanova N."/>
            <person name="Ovchinnikova G."/>
            <person name="Pagani I."/>
            <person name="Mead D."/>
            <person name="Brumm P."/>
            <person name="Woyke T."/>
        </authorList>
    </citation>
    <scope>NUCLEOTIDE SEQUENCE [LARGE SCALE GENOMIC DNA]</scope>
    <source>
        <strain evidence="2">ATCC 13127 / NRRL B-14078</strain>
    </source>
</reference>
<dbReference type="KEGG" id="cga:Celgi_0848"/>
<gene>
    <name evidence="1" type="ordered locus">Celgi_0848</name>
</gene>
<sequence length="211" mass="22182">MSTAAVPPPADGIRLVTVVRAEDGTPDDALLGPGLAVRRAVLRDGVLTVEPGAAVIDEPALDALRSLPAPEHQVAAHAMHAFSTTDDLAAARVLVLEDVLAAVGEDEAPHGTLVALPDPRALLVHVLRDEEVLRAAHLMATVARMRQSEAGAISPEVYHRAPDGSLEQVTRHADVEVEVHVEGALADALAALGLVDRSRKARRAAARRRKG</sequence>
<name>F7ZZM1_CELGA</name>
<evidence type="ECO:0000313" key="2">
    <source>
        <dbReference type="Proteomes" id="UP000000485"/>
    </source>
</evidence>
<evidence type="ECO:0000313" key="1">
    <source>
        <dbReference type="EMBL" id="AEI11367.1"/>
    </source>
</evidence>
<dbReference type="EMBL" id="CP002665">
    <property type="protein sequence ID" value="AEI11367.1"/>
    <property type="molecule type" value="Genomic_DNA"/>
</dbReference>
<dbReference type="AlphaFoldDB" id="F7ZZM1"/>
<dbReference type="HOGENOM" id="CLU_1303071_0_0_11"/>
<dbReference type="OrthoDB" id="4828920at2"/>
<protein>
    <submittedName>
        <fullName evidence="1">Uncharacterized protein</fullName>
    </submittedName>
</protein>
<keyword evidence="2" id="KW-1185">Reference proteome</keyword>